<evidence type="ECO:0000313" key="4">
    <source>
        <dbReference type="Proteomes" id="UP000290580"/>
    </source>
</evidence>
<dbReference type="Proteomes" id="UP000262029">
    <property type="component" value="Chromosome"/>
</dbReference>
<dbReference type="EMBL" id="CP032099">
    <property type="protein sequence ID" value="AXX83943.1"/>
    <property type="molecule type" value="Genomic_DNA"/>
</dbReference>
<dbReference type="PROSITE" id="PS51257">
    <property type="entry name" value="PROKAR_LIPOPROTEIN"/>
    <property type="match status" value="1"/>
</dbReference>
<evidence type="ECO:0000313" key="2">
    <source>
        <dbReference type="EMBL" id="RXI27115.1"/>
    </source>
</evidence>
<protein>
    <recommendedName>
        <fullName evidence="5">Lipoprotein</fullName>
    </recommendedName>
</protein>
<dbReference type="Proteomes" id="UP000290580">
    <property type="component" value="Unassembled WGS sequence"/>
</dbReference>
<evidence type="ECO:0000313" key="3">
    <source>
        <dbReference type="Proteomes" id="UP000262029"/>
    </source>
</evidence>
<evidence type="ECO:0000313" key="1">
    <source>
        <dbReference type="EMBL" id="AXX83943.1"/>
    </source>
</evidence>
<evidence type="ECO:0008006" key="5">
    <source>
        <dbReference type="Google" id="ProtNLM"/>
    </source>
</evidence>
<dbReference type="GeneID" id="61749855"/>
<accession>A0AAD0SKJ4</accession>
<dbReference type="RefSeq" id="WP_115588037.1">
    <property type="nucleotide sequence ID" value="NZ_CP032099.1"/>
</dbReference>
<reference evidence="1 3" key="2">
    <citation type="submission" date="2018-08" db="EMBL/GenBank/DDBJ databases">
        <title>Complete genome of the Arcobacter skirrowii type strain LMG 6621.</title>
        <authorList>
            <person name="Miller W.G."/>
            <person name="Yee E."/>
            <person name="Bono J.L."/>
        </authorList>
    </citation>
    <scope>NUCLEOTIDE SEQUENCE [LARGE SCALE GENOMIC DNA]</scope>
    <source>
        <strain evidence="1 3">CCUG 10374</strain>
    </source>
</reference>
<sequence length="192" mass="23135">MIKNLIFIFVTLFFTACSVKFDMPFSKEPNSELKKEITKVLYLMKKDDLESLNSNYINKDFGFYEFRLDREFNLITEHKFTLEEVDKFIEIFEISSKPVEFDCSFDLDTGYGWKEDGVFVIKNRVNYFDNYKFKDEKEKKFINNILKNGYEVITLSQMIFYMSRFEGKYYIVLIDNVKTDCRKKFEIESKNL</sequence>
<dbReference type="AlphaFoldDB" id="A0AAD0SKJ4"/>
<proteinExistence type="predicted"/>
<name>A0AAD0SKJ4_9BACT</name>
<gene>
    <name evidence="1" type="ORF">ASKIR_0101</name>
    <name evidence="2" type="ORF">CP959_03200</name>
</gene>
<dbReference type="EMBL" id="NXIC01000001">
    <property type="protein sequence ID" value="RXI27115.1"/>
    <property type="molecule type" value="Genomic_DNA"/>
</dbReference>
<reference evidence="2 4" key="1">
    <citation type="submission" date="2017-09" db="EMBL/GenBank/DDBJ databases">
        <title>Genomics of the genus Arcobacter.</title>
        <authorList>
            <person name="Perez-Cataluna A."/>
            <person name="Figueras M.J."/>
            <person name="Salas-Masso N."/>
        </authorList>
    </citation>
    <scope>NUCLEOTIDE SEQUENCE [LARGE SCALE GENOMIC DNA]</scope>
    <source>
        <strain evidence="2 4">LMG 6621</strain>
    </source>
</reference>
<organism evidence="1 3">
    <name type="scientific">Aliarcobacter skirrowii CCUG 10374</name>
    <dbReference type="NCBI Taxonomy" id="1032239"/>
    <lineage>
        <taxon>Bacteria</taxon>
        <taxon>Pseudomonadati</taxon>
        <taxon>Campylobacterota</taxon>
        <taxon>Epsilonproteobacteria</taxon>
        <taxon>Campylobacterales</taxon>
        <taxon>Arcobacteraceae</taxon>
        <taxon>Aliarcobacter</taxon>
    </lineage>
</organism>
<keyword evidence="4" id="KW-1185">Reference proteome</keyword>